<keyword evidence="2" id="KW-0732">Signal</keyword>
<feature type="region of interest" description="Disordered" evidence="1">
    <location>
        <begin position="125"/>
        <end position="165"/>
    </location>
</feature>
<reference evidence="3 4" key="1">
    <citation type="journal article" date="2024" name="IMA Fungus">
        <title>IMA Genome - F19 : A genome assembly and annotation guide to empower mycologists, including annotated draft genome sequences of Ceratocystis pirilliformis, Diaporthe australafricana, Fusarium ophioides, Paecilomyces lecythidis, and Sporothrix stenoceras.</title>
        <authorList>
            <person name="Aylward J."/>
            <person name="Wilson A.M."/>
            <person name="Visagie C.M."/>
            <person name="Spraker J."/>
            <person name="Barnes I."/>
            <person name="Buitendag C."/>
            <person name="Ceriani C."/>
            <person name="Del Mar Angel L."/>
            <person name="du Plessis D."/>
            <person name="Fuchs T."/>
            <person name="Gasser K."/>
            <person name="Kramer D."/>
            <person name="Li W."/>
            <person name="Munsamy K."/>
            <person name="Piso A."/>
            <person name="Price J.L."/>
            <person name="Sonnekus B."/>
            <person name="Thomas C."/>
            <person name="van der Nest A."/>
            <person name="van Dijk A."/>
            <person name="van Heerden A."/>
            <person name="van Vuuren N."/>
            <person name="Yilmaz N."/>
            <person name="Duong T.A."/>
            <person name="van der Merwe N.A."/>
            <person name="Wingfield M.J."/>
            <person name="Wingfield B.D."/>
        </authorList>
    </citation>
    <scope>NUCLEOTIDE SEQUENCE [LARGE SCALE GENOMIC DNA]</scope>
    <source>
        <strain evidence="3 4">CMW 5346</strain>
    </source>
</reference>
<feature type="chain" id="PRO_5046617660" evidence="2">
    <location>
        <begin position="20"/>
        <end position="286"/>
    </location>
</feature>
<organism evidence="3 4">
    <name type="scientific">Sporothrix stenoceras</name>
    <dbReference type="NCBI Taxonomy" id="5173"/>
    <lineage>
        <taxon>Eukaryota</taxon>
        <taxon>Fungi</taxon>
        <taxon>Dikarya</taxon>
        <taxon>Ascomycota</taxon>
        <taxon>Pezizomycotina</taxon>
        <taxon>Sordariomycetes</taxon>
        <taxon>Sordariomycetidae</taxon>
        <taxon>Ophiostomatales</taxon>
        <taxon>Ophiostomataceae</taxon>
        <taxon>Sporothrix</taxon>
    </lineage>
</organism>
<name>A0ABR3ZAK1_9PEZI</name>
<feature type="compositionally biased region" description="Low complexity" evidence="1">
    <location>
        <begin position="143"/>
        <end position="164"/>
    </location>
</feature>
<feature type="compositionally biased region" description="Low complexity" evidence="1">
    <location>
        <begin position="216"/>
        <end position="261"/>
    </location>
</feature>
<evidence type="ECO:0000313" key="4">
    <source>
        <dbReference type="Proteomes" id="UP001583186"/>
    </source>
</evidence>
<protein>
    <submittedName>
        <fullName evidence="3">Uncharacterized protein</fullName>
    </submittedName>
</protein>
<keyword evidence="4" id="KW-1185">Reference proteome</keyword>
<feature type="signal peptide" evidence="2">
    <location>
        <begin position="1"/>
        <end position="19"/>
    </location>
</feature>
<feature type="compositionally biased region" description="Polar residues" evidence="1">
    <location>
        <begin position="198"/>
        <end position="209"/>
    </location>
</feature>
<dbReference type="Proteomes" id="UP001583186">
    <property type="component" value="Unassembled WGS sequence"/>
</dbReference>
<sequence length="286" mass="29247">MRLLVLLAIAAGRLALVAAIAVPQPQPLPLPPARDSLPPARVPTIADNGLPGLQRAGDTRDTGDIDIALNTLPGRRIGRLGGYTREEFEERAAVAAHVLDSVAAGGRVVRVVVVSTVTSTELQTVTTTGTITPTPTPPPPSTTPSSFSSLSGNTSSSSPSSSRSCDLRYCDAGTSYCEYWGGYSSFDVSQGRPIPGETRTSIGVCSSRASPGPVDSTTTTSSSARGSSSSSSSSSSTSSSQSYSGSYHYSSRSTPGSSSSYNPLDSITCTSTIKSSVSPSSAAVLK</sequence>
<dbReference type="EMBL" id="JAWCUI010000018">
    <property type="protein sequence ID" value="KAL1897685.1"/>
    <property type="molecule type" value="Genomic_DNA"/>
</dbReference>
<evidence type="ECO:0000256" key="1">
    <source>
        <dbReference type="SAM" id="MobiDB-lite"/>
    </source>
</evidence>
<evidence type="ECO:0000313" key="3">
    <source>
        <dbReference type="EMBL" id="KAL1897685.1"/>
    </source>
</evidence>
<comment type="caution">
    <text evidence="3">The sequence shown here is derived from an EMBL/GenBank/DDBJ whole genome shotgun (WGS) entry which is preliminary data.</text>
</comment>
<evidence type="ECO:0000256" key="2">
    <source>
        <dbReference type="SAM" id="SignalP"/>
    </source>
</evidence>
<gene>
    <name evidence="3" type="ORF">Sste5346_003993</name>
</gene>
<accession>A0ABR3ZAK1</accession>
<feature type="region of interest" description="Disordered" evidence="1">
    <location>
        <begin position="194"/>
        <end position="261"/>
    </location>
</feature>
<proteinExistence type="predicted"/>